<name>A0ABU3SRU6_9ALTE</name>
<proteinExistence type="predicted"/>
<dbReference type="InterPro" id="IPR050465">
    <property type="entry name" value="UPF0194_transport"/>
</dbReference>
<comment type="subcellular location">
    <subcellularLocation>
        <location evidence="1">Cell envelope</location>
    </subcellularLocation>
</comment>
<dbReference type="PANTHER" id="PTHR32347">
    <property type="entry name" value="EFFLUX SYSTEM COMPONENT YKNX-RELATED"/>
    <property type="match status" value="1"/>
</dbReference>
<dbReference type="PANTHER" id="PTHR32347:SF23">
    <property type="entry name" value="BLL5650 PROTEIN"/>
    <property type="match status" value="1"/>
</dbReference>
<keyword evidence="4" id="KW-1185">Reference proteome</keyword>
<comment type="caution">
    <text evidence="3">The sequence shown here is derived from an EMBL/GenBank/DDBJ whole genome shotgun (WGS) entry which is preliminary data.</text>
</comment>
<evidence type="ECO:0000313" key="4">
    <source>
        <dbReference type="Proteomes" id="UP001247805"/>
    </source>
</evidence>
<keyword evidence="2" id="KW-0175">Coiled coil</keyword>
<organism evidence="3 4">
    <name type="scientific">Paraglaciecola aquimarina</name>
    <dbReference type="NCBI Taxonomy" id="1235557"/>
    <lineage>
        <taxon>Bacteria</taxon>
        <taxon>Pseudomonadati</taxon>
        <taxon>Pseudomonadota</taxon>
        <taxon>Gammaproteobacteria</taxon>
        <taxon>Alteromonadales</taxon>
        <taxon>Alteromonadaceae</taxon>
        <taxon>Paraglaciecola</taxon>
    </lineage>
</organism>
<dbReference type="EMBL" id="JAWDIO010000002">
    <property type="protein sequence ID" value="MDU0352710.1"/>
    <property type="molecule type" value="Genomic_DNA"/>
</dbReference>
<reference evidence="3 4" key="1">
    <citation type="submission" date="2023-10" db="EMBL/GenBank/DDBJ databases">
        <title>Glaciecola aquimarina strain GGW-M5 nov., isolated from a coastal seawater.</title>
        <authorList>
            <person name="Bayburt H."/>
            <person name="Kim J.M."/>
            <person name="Choi B.J."/>
            <person name="Jeon C.O."/>
        </authorList>
    </citation>
    <scope>NUCLEOTIDE SEQUENCE [LARGE SCALE GENOMIC DNA]</scope>
    <source>
        <strain evidence="3 4">KCTC 32108</strain>
    </source>
</reference>
<evidence type="ECO:0000256" key="2">
    <source>
        <dbReference type="ARBA" id="ARBA00023054"/>
    </source>
</evidence>
<evidence type="ECO:0000256" key="1">
    <source>
        <dbReference type="ARBA" id="ARBA00004196"/>
    </source>
</evidence>
<dbReference type="RefSeq" id="WP_316024421.1">
    <property type="nucleotide sequence ID" value="NZ_JAWDIO010000002.1"/>
</dbReference>
<gene>
    <name evidence="3" type="ORF">RS130_01180</name>
</gene>
<sequence length="284" mass="31718">MTKNYLICLLACVYLSACNSQTEHHTKSKTPVLSAPAELIALDNATLGPPVVRRMWQFKIQSMTPENTYVKKGDVILQFDGQQLKNDLIGRKSQLNAEIKRGQTNTLDDESTKQDLVLALAEAEMNFDIARRKVEITDISRSEIDKKLQYADFLYQQEKLAQAKQKLAYHQEATLVNNRVSAGRVKNLAQRVKSMSDEMEKLTVKAPKDGLVMYLEDWNGEKAAVGETVYMGRSLIQLPSLDNVALQAEFSEPDSAKLSVGQPVKVVFDAFPEMSYAGSIVQLG</sequence>
<dbReference type="Gene3D" id="2.40.30.170">
    <property type="match status" value="1"/>
</dbReference>
<accession>A0ABU3SRU6</accession>
<evidence type="ECO:0000313" key="3">
    <source>
        <dbReference type="EMBL" id="MDU0352710.1"/>
    </source>
</evidence>
<protein>
    <submittedName>
        <fullName evidence="3">Efflux RND transporter periplasmic adaptor subunit</fullName>
    </submittedName>
</protein>
<dbReference type="Proteomes" id="UP001247805">
    <property type="component" value="Unassembled WGS sequence"/>
</dbReference>